<dbReference type="InterPro" id="IPR001296">
    <property type="entry name" value="Glyco_trans_1"/>
</dbReference>
<dbReference type="EMBL" id="CP016543">
    <property type="protein sequence ID" value="ANU22484.1"/>
    <property type="molecule type" value="Genomic_DNA"/>
</dbReference>
<dbReference type="Proteomes" id="UP000092495">
    <property type="component" value="Chromosome"/>
</dbReference>
<dbReference type="CDD" id="cd03801">
    <property type="entry name" value="GT4_PimA-like"/>
    <property type="match status" value="1"/>
</dbReference>
<keyword evidence="5" id="KW-1185">Reference proteome</keyword>
<evidence type="ECO:0000256" key="2">
    <source>
        <dbReference type="ARBA" id="ARBA00022679"/>
    </source>
</evidence>
<dbReference type="RefSeq" id="WP_065525591.1">
    <property type="nucleotide sequence ID" value="NZ_CP016543.2"/>
</dbReference>
<dbReference type="PANTHER" id="PTHR12526">
    <property type="entry name" value="GLYCOSYLTRANSFERASE"/>
    <property type="match status" value="1"/>
</dbReference>
<keyword evidence="1" id="KW-0328">Glycosyltransferase</keyword>
<proteinExistence type="predicted"/>
<dbReference type="GO" id="GO:0016757">
    <property type="term" value="F:glycosyltransferase activity"/>
    <property type="evidence" value="ECO:0007669"/>
    <property type="project" value="UniProtKB-KW"/>
</dbReference>
<feature type="domain" description="Glycosyl transferase family 1" evidence="3">
    <location>
        <begin position="203"/>
        <end position="368"/>
    </location>
</feature>
<dbReference type="SUPFAM" id="SSF53756">
    <property type="entry name" value="UDP-Glycosyltransferase/glycogen phosphorylase"/>
    <property type="match status" value="1"/>
</dbReference>
<gene>
    <name evidence="4" type="ORF">BCM40_03550</name>
</gene>
<sequence>MKVLFCHDGPLKKDEENNYYGTAHNDKTFKRYYHIGNELSAIIRVKDVSKSEAEKQLSKISVSPFRVIQCPNISNLKGGILNKIKAKRIIENEVKNTDYVIARLPSIIGFIAIDYAKKNKIPYLVELVACPWDAFWNHSIVGKIVAPSMYLATKKRVKKAPYVVYVTNNFLQKRYPTFGKNISCSNVALQKFNSEILEKRLKKINEMNQKQKIIIGTTAAIDVKYKGQQYIIKALGELEKNNKNIFEYQLVGGGNNHYLKKLAKKYNVENSVQFLGSKPHKEIFNWLETIDIYTQPSRQEGLPRSLVEAMSRALPAFGANTAGIPELIEKKYIFSNKKNNIEEICEILLSISKEELVSQANKNFSEANKYEAVKIEEKRKGFFEQFKLQT</sequence>
<evidence type="ECO:0000259" key="3">
    <source>
        <dbReference type="Pfam" id="PF00534"/>
    </source>
</evidence>
<organism evidence="4 5">
    <name type="scientific">Planococcus donghaensis</name>
    <dbReference type="NCBI Taxonomy" id="414778"/>
    <lineage>
        <taxon>Bacteria</taxon>
        <taxon>Bacillati</taxon>
        <taxon>Bacillota</taxon>
        <taxon>Bacilli</taxon>
        <taxon>Bacillales</taxon>
        <taxon>Caryophanaceae</taxon>
        <taxon>Planococcus</taxon>
    </lineage>
</organism>
<evidence type="ECO:0000256" key="1">
    <source>
        <dbReference type="ARBA" id="ARBA00022676"/>
    </source>
</evidence>
<dbReference type="Pfam" id="PF00534">
    <property type="entry name" value="Glycos_transf_1"/>
    <property type="match status" value="1"/>
</dbReference>
<name>A0A1C7EEU3_9BACL</name>
<dbReference type="KEGG" id="pdg:BCM40_03550"/>
<dbReference type="AlphaFoldDB" id="A0A1C7EEU3"/>
<protein>
    <submittedName>
        <fullName evidence="4">Glycosyl transferase</fullName>
    </submittedName>
</protein>
<dbReference type="STRING" id="414778.BCM40_03550"/>
<keyword evidence="2 4" id="KW-0808">Transferase</keyword>
<accession>A0A1C7EEU3</accession>
<dbReference type="Gene3D" id="3.40.50.2000">
    <property type="entry name" value="Glycogen Phosphorylase B"/>
    <property type="match status" value="2"/>
</dbReference>
<dbReference type="PANTHER" id="PTHR12526:SF629">
    <property type="entry name" value="TEICHURONIC ACID BIOSYNTHESIS GLYCOSYLTRANSFERASE TUAH-RELATED"/>
    <property type="match status" value="1"/>
</dbReference>
<evidence type="ECO:0000313" key="4">
    <source>
        <dbReference type="EMBL" id="ANU22484.1"/>
    </source>
</evidence>
<reference evidence="4" key="1">
    <citation type="submission" date="2016-10" db="EMBL/GenBank/DDBJ databases">
        <authorList>
            <person name="See-Too W.S."/>
        </authorList>
    </citation>
    <scope>NUCLEOTIDE SEQUENCE</scope>
    <source>
        <strain evidence="4">DSM 22276</strain>
    </source>
</reference>
<dbReference type="OrthoDB" id="9813638at2"/>
<evidence type="ECO:0000313" key="5">
    <source>
        <dbReference type="Proteomes" id="UP000092495"/>
    </source>
</evidence>